<keyword evidence="2" id="KW-1185">Reference proteome</keyword>
<gene>
    <name evidence="1" type="ORF">NQ317_006914</name>
</gene>
<name>A0ABQ9J5U1_9CUCU</name>
<reference evidence="1" key="1">
    <citation type="journal article" date="2023" name="Insect Mol. Biol.">
        <title>Genome sequencing provides insights into the evolution of gene families encoding plant cell wall-degrading enzymes in longhorned beetles.</title>
        <authorList>
            <person name="Shin N.R."/>
            <person name="Okamura Y."/>
            <person name="Kirsch R."/>
            <person name="Pauchet Y."/>
        </authorList>
    </citation>
    <scope>NUCLEOTIDE SEQUENCE</scope>
    <source>
        <strain evidence="1">MMC_N1</strain>
    </source>
</reference>
<evidence type="ECO:0000313" key="2">
    <source>
        <dbReference type="Proteomes" id="UP001162164"/>
    </source>
</evidence>
<accession>A0ABQ9J5U1</accession>
<comment type="caution">
    <text evidence="1">The sequence shown here is derived from an EMBL/GenBank/DDBJ whole genome shotgun (WGS) entry which is preliminary data.</text>
</comment>
<protein>
    <submittedName>
        <fullName evidence="1">Uncharacterized protein</fullName>
    </submittedName>
</protein>
<dbReference type="Proteomes" id="UP001162164">
    <property type="component" value="Unassembled WGS sequence"/>
</dbReference>
<evidence type="ECO:0000313" key="1">
    <source>
        <dbReference type="EMBL" id="KAJ8973486.1"/>
    </source>
</evidence>
<organism evidence="1 2">
    <name type="scientific">Molorchus minor</name>
    <dbReference type="NCBI Taxonomy" id="1323400"/>
    <lineage>
        <taxon>Eukaryota</taxon>
        <taxon>Metazoa</taxon>
        <taxon>Ecdysozoa</taxon>
        <taxon>Arthropoda</taxon>
        <taxon>Hexapoda</taxon>
        <taxon>Insecta</taxon>
        <taxon>Pterygota</taxon>
        <taxon>Neoptera</taxon>
        <taxon>Endopterygota</taxon>
        <taxon>Coleoptera</taxon>
        <taxon>Polyphaga</taxon>
        <taxon>Cucujiformia</taxon>
        <taxon>Chrysomeloidea</taxon>
        <taxon>Cerambycidae</taxon>
        <taxon>Lamiinae</taxon>
        <taxon>Monochamini</taxon>
        <taxon>Molorchus</taxon>
    </lineage>
</organism>
<dbReference type="EMBL" id="JAPWTJ010001164">
    <property type="protein sequence ID" value="KAJ8973486.1"/>
    <property type="molecule type" value="Genomic_DNA"/>
</dbReference>
<sequence length="200" mass="23450">MTIIKKELKMKIITRKKLWQTINEITTNSETVKIASMKNKDNEIINNPTEIAENFNEFFVDIGKNLADKIKRNKSYNEKKTKIEQSIFLFPTNKKRSKNIICQLKNNKAPGNDCISSYESSLPSYNLNFKNDFKILPAKKIKYLGIIIDNHPSDGTHIPQTNEISISKPSRTPPKIWHYRLGWNFKNLPRFLLKKYRNDF</sequence>
<proteinExistence type="predicted"/>